<feature type="binding site" description="axial binding residue" evidence="4">
    <location>
        <position position="253"/>
    </location>
    <ligand>
        <name>heme</name>
        <dbReference type="ChEBI" id="CHEBI:30413"/>
    </ligand>
    <ligandPart>
        <name>Fe</name>
        <dbReference type="ChEBI" id="CHEBI:18248"/>
    </ligandPart>
</feature>
<dbReference type="InterPro" id="IPR036396">
    <property type="entry name" value="Cyt_P450_sf"/>
</dbReference>
<keyword evidence="4" id="KW-0349">Heme</keyword>
<name>A0AAN9FZK3_9CAEN</name>
<dbReference type="GO" id="GO:0006805">
    <property type="term" value="P:xenobiotic metabolic process"/>
    <property type="evidence" value="ECO:0007669"/>
    <property type="project" value="TreeGrafter"/>
</dbReference>
<sequence>MYTSCKVSQGVISALGPYGGKQRRGKWMTAFGTLEKGQHHRDQFSSTCTGDVISTRLGYTFAHLELCIDLFQDTYDPASLRDFTDQLLLYVESGEDSGLLTKDDLDHILLDLAGSGFQATAVTLTWLLGYMALNQDVQGEVHKEIDAVVGRDRLPSLEDQPYLPLTEAVMCEVQRLASVRPFLTPHRTRKGTVIQGYDIPRDTLVLFNVWGLHHDARYWPHPSRFNPYRFLNEDKVVEIPDHFMPYGAGTRQCPGESLADVQLFLFFTAIMHQLRALPAHPNMTLEGALDHLLRPKPFCVKVEARD</sequence>
<gene>
    <name evidence="5" type="ORF">V1264_022615</name>
</gene>
<protein>
    <submittedName>
        <fullName evidence="5">Uncharacterized protein</fullName>
    </submittedName>
</protein>
<accession>A0AAN9FZK3</accession>
<evidence type="ECO:0000313" key="6">
    <source>
        <dbReference type="Proteomes" id="UP001374579"/>
    </source>
</evidence>
<dbReference type="SUPFAM" id="SSF48264">
    <property type="entry name" value="Cytochrome P450"/>
    <property type="match status" value="1"/>
</dbReference>
<dbReference type="GO" id="GO:0006082">
    <property type="term" value="P:organic acid metabolic process"/>
    <property type="evidence" value="ECO:0007669"/>
    <property type="project" value="TreeGrafter"/>
</dbReference>
<dbReference type="InterPro" id="IPR050182">
    <property type="entry name" value="Cytochrome_P450_fam2"/>
</dbReference>
<dbReference type="AlphaFoldDB" id="A0AAN9FZK3"/>
<comment type="caution">
    <text evidence="5">The sequence shown here is derived from an EMBL/GenBank/DDBJ whole genome shotgun (WGS) entry which is preliminary data.</text>
</comment>
<dbReference type="InterPro" id="IPR002401">
    <property type="entry name" value="Cyt_P450_E_grp-I"/>
</dbReference>
<evidence type="ECO:0000256" key="2">
    <source>
        <dbReference type="ARBA" id="ARBA00022723"/>
    </source>
</evidence>
<dbReference type="InterPro" id="IPR001128">
    <property type="entry name" value="Cyt_P450"/>
</dbReference>
<evidence type="ECO:0000256" key="4">
    <source>
        <dbReference type="PIRSR" id="PIRSR602401-1"/>
    </source>
</evidence>
<dbReference type="PRINTS" id="PR00385">
    <property type="entry name" value="P450"/>
</dbReference>
<dbReference type="EMBL" id="JBAMIC010004070">
    <property type="protein sequence ID" value="KAK7088730.1"/>
    <property type="molecule type" value="Genomic_DNA"/>
</dbReference>
<organism evidence="5 6">
    <name type="scientific">Littorina saxatilis</name>
    <dbReference type="NCBI Taxonomy" id="31220"/>
    <lineage>
        <taxon>Eukaryota</taxon>
        <taxon>Metazoa</taxon>
        <taxon>Spiralia</taxon>
        <taxon>Lophotrochozoa</taxon>
        <taxon>Mollusca</taxon>
        <taxon>Gastropoda</taxon>
        <taxon>Caenogastropoda</taxon>
        <taxon>Littorinimorpha</taxon>
        <taxon>Littorinoidea</taxon>
        <taxon>Littorinidae</taxon>
        <taxon>Littorina</taxon>
    </lineage>
</organism>
<dbReference type="GO" id="GO:0020037">
    <property type="term" value="F:heme binding"/>
    <property type="evidence" value="ECO:0007669"/>
    <property type="project" value="InterPro"/>
</dbReference>
<keyword evidence="2 4" id="KW-0479">Metal-binding</keyword>
<dbReference type="GO" id="GO:0005506">
    <property type="term" value="F:iron ion binding"/>
    <property type="evidence" value="ECO:0007669"/>
    <property type="project" value="InterPro"/>
</dbReference>
<dbReference type="Proteomes" id="UP001374579">
    <property type="component" value="Unassembled WGS sequence"/>
</dbReference>
<evidence type="ECO:0000313" key="5">
    <source>
        <dbReference type="EMBL" id="KAK7088730.1"/>
    </source>
</evidence>
<comment type="cofactor">
    <cofactor evidence="4">
        <name>heme</name>
        <dbReference type="ChEBI" id="CHEBI:30413"/>
    </cofactor>
</comment>
<keyword evidence="6" id="KW-1185">Reference proteome</keyword>
<evidence type="ECO:0000256" key="1">
    <source>
        <dbReference type="ARBA" id="ARBA00010617"/>
    </source>
</evidence>
<keyword evidence="3 4" id="KW-0408">Iron</keyword>
<dbReference type="Gene3D" id="1.10.630.10">
    <property type="entry name" value="Cytochrome P450"/>
    <property type="match status" value="1"/>
</dbReference>
<comment type="similarity">
    <text evidence="1">Belongs to the cytochrome P450 family.</text>
</comment>
<dbReference type="Pfam" id="PF00067">
    <property type="entry name" value="p450"/>
    <property type="match status" value="1"/>
</dbReference>
<evidence type="ECO:0000256" key="3">
    <source>
        <dbReference type="ARBA" id="ARBA00023004"/>
    </source>
</evidence>
<dbReference type="PRINTS" id="PR00463">
    <property type="entry name" value="EP450I"/>
</dbReference>
<dbReference type="GO" id="GO:0005737">
    <property type="term" value="C:cytoplasm"/>
    <property type="evidence" value="ECO:0007669"/>
    <property type="project" value="TreeGrafter"/>
</dbReference>
<dbReference type="PANTHER" id="PTHR24300:SF375">
    <property type="entry name" value="CYTOCHROME P450 FAMILY"/>
    <property type="match status" value="1"/>
</dbReference>
<reference evidence="5 6" key="1">
    <citation type="submission" date="2024-02" db="EMBL/GenBank/DDBJ databases">
        <title>Chromosome-scale genome assembly of the rough periwinkle Littorina saxatilis.</title>
        <authorList>
            <person name="De Jode A."/>
            <person name="Faria R."/>
            <person name="Formenti G."/>
            <person name="Sims Y."/>
            <person name="Smith T.P."/>
            <person name="Tracey A."/>
            <person name="Wood J.M.D."/>
            <person name="Zagrodzka Z.B."/>
            <person name="Johannesson K."/>
            <person name="Butlin R.K."/>
            <person name="Leder E.H."/>
        </authorList>
    </citation>
    <scope>NUCLEOTIDE SEQUENCE [LARGE SCALE GENOMIC DNA]</scope>
    <source>
        <strain evidence="5">Snail1</strain>
        <tissue evidence="5">Muscle</tissue>
    </source>
</reference>
<dbReference type="PANTHER" id="PTHR24300">
    <property type="entry name" value="CYTOCHROME P450 508A4-RELATED"/>
    <property type="match status" value="1"/>
</dbReference>
<proteinExistence type="inferred from homology"/>
<dbReference type="GO" id="GO:0016712">
    <property type="term" value="F:oxidoreductase activity, acting on paired donors, with incorporation or reduction of molecular oxygen, reduced flavin or flavoprotein as one donor, and incorporation of one atom of oxygen"/>
    <property type="evidence" value="ECO:0007669"/>
    <property type="project" value="TreeGrafter"/>
</dbReference>